<evidence type="ECO:0000313" key="4">
    <source>
        <dbReference type="Proteomes" id="UP001362999"/>
    </source>
</evidence>
<evidence type="ECO:0000256" key="1">
    <source>
        <dbReference type="SAM" id="MobiDB-lite"/>
    </source>
</evidence>
<feature type="compositionally biased region" description="Basic and acidic residues" evidence="1">
    <location>
        <begin position="103"/>
        <end position="113"/>
    </location>
</feature>
<keyword evidence="2" id="KW-1133">Transmembrane helix</keyword>
<accession>A0AAW0DBT5</accession>
<comment type="caution">
    <text evidence="3">The sequence shown here is derived from an EMBL/GenBank/DDBJ whole genome shotgun (WGS) entry which is preliminary data.</text>
</comment>
<proteinExistence type="predicted"/>
<keyword evidence="2" id="KW-0812">Transmembrane</keyword>
<reference evidence="3 4" key="1">
    <citation type="journal article" date="2024" name="J Genomics">
        <title>Draft genome sequencing and assembly of Favolaschia claudopus CIRM-BRFM 2984 isolated from oak limbs.</title>
        <authorList>
            <person name="Navarro D."/>
            <person name="Drula E."/>
            <person name="Chaduli D."/>
            <person name="Cazenave R."/>
            <person name="Ahrendt S."/>
            <person name="Wang J."/>
            <person name="Lipzen A."/>
            <person name="Daum C."/>
            <person name="Barry K."/>
            <person name="Grigoriev I.V."/>
            <person name="Favel A."/>
            <person name="Rosso M.N."/>
            <person name="Martin F."/>
        </authorList>
    </citation>
    <scope>NUCLEOTIDE SEQUENCE [LARGE SCALE GENOMIC DNA]</scope>
    <source>
        <strain evidence="3 4">CIRM-BRFM 2984</strain>
    </source>
</reference>
<feature type="transmembrane region" description="Helical" evidence="2">
    <location>
        <begin position="16"/>
        <end position="37"/>
    </location>
</feature>
<keyword evidence="4" id="KW-1185">Reference proteome</keyword>
<keyword evidence="2" id="KW-0472">Membrane</keyword>
<evidence type="ECO:0000256" key="2">
    <source>
        <dbReference type="SAM" id="Phobius"/>
    </source>
</evidence>
<gene>
    <name evidence="3" type="ORF">R3P38DRAFT_3605928</name>
</gene>
<sequence>MSTAGGQPRNLRSATIAGVSLAAVLVIVGIGALFWYIRRMHRRRNTLRRESGLNLLARTISPFTLLNQFNTRQSDPDTHSIGGSTIAREVLRTELQTATEKVAELEDQERRSETGASPSTRQRLWRLVSASARAGNPPSDLEAQLQAAREEISMLVTRMNALESSSDFAWGGGGIEEPPPDYAAAA</sequence>
<dbReference type="AlphaFoldDB" id="A0AAW0DBT5"/>
<protein>
    <submittedName>
        <fullName evidence="3">Uncharacterized protein</fullName>
    </submittedName>
</protein>
<evidence type="ECO:0000313" key="3">
    <source>
        <dbReference type="EMBL" id="KAK7050199.1"/>
    </source>
</evidence>
<dbReference type="Proteomes" id="UP001362999">
    <property type="component" value="Unassembled WGS sequence"/>
</dbReference>
<organism evidence="3 4">
    <name type="scientific">Favolaschia claudopus</name>
    <dbReference type="NCBI Taxonomy" id="2862362"/>
    <lineage>
        <taxon>Eukaryota</taxon>
        <taxon>Fungi</taxon>
        <taxon>Dikarya</taxon>
        <taxon>Basidiomycota</taxon>
        <taxon>Agaricomycotina</taxon>
        <taxon>Agaricomycetes</taxon>
        <taxon>Agaricomycetidae</taxon>
        <taxon>Agaricales</taxon>
        <taxon>Marasmiineae</taxon>
        <taxon>Mycenaceae</taxon>
        <taxon>Favolaschia</taxon>
    </lineage>
</organism>
<dbReference type="EMBL" id="JAWWNJ010000008">
    <property type="protein sequence ID" value="KAK7050199.1"/>
    <property type="molecule type" value="Genomic_DNA"/>
</dbReference>
<feature type="region of interest" description="Disordered" evidence="1">
    <location>
        <begin position="103"/>
        <end position="122"/>
    </location>
</feature>
<feature type="region of interest" description="Disordered" evidence="1">
    <location>
        <begin position="165"/>
        <end position="186"/>
    </location>
</feature>
<name>A0AAW0DBT5_9AGAR</name>